<reference evidence="2 3" key="1">
    <citation type="submission" date="2020-08" db="EMBL/GenBank/DDBJ databases">
        <title>Adhaeribacter dokdonensis sp. nov., isolated from the rhizosphere of Elymus tsukushiensis, a plant native to the Dokdo Islands, Republic of Korea.</title>
        <authorList>
            <person name="Ghim S.Y."/>
        </authorList>
    </citation>
    <scope>NUCLEOTIDE SEQUENCE [LARGE SCALE GENOMIC DNA]</scope>
    <source>
        <strain evidence="2 3">KUDC8001</strain>
    </source>
</reference>
<keyword evidence="1" id="KW-1133">Transmembrane helix</keyword>
<evidence type="ECO:0000313" key="2">
    <source>
        <dbReference type="EMBL" id="QMU29061.1"/>
    </source>
</evidence>
<keyword evidence="1" id="KW-0472">Membrane</keyword>
<organism evidence="2 3">
    <name type="scientific">Adhaeribacter radiodurans</name>
    <dbReference type="NCBI Taxonomy" id="2745197"/>
    <lineage>
        <taxon>Bacteria</taxon>
        <taxon>Pseudomonadati</taxon>
        <taxon>Bacteroidota</taxon>
        <taxon>Cytophagia</taxon>
        <taxon>Cytophagales</taxon>
        <taxon>Hymenobacteraceae</taxon>
        <taxon>Adhaeribacter</taxon>
    </lineage>
</organism>
<keyword evidence="3" id="KW-1185">Reference proteome</keyword>
<accession>A0A7L7L8B8</accession>
<name>A0A7L7L8B8_9BACT</name>
<sequence>MSNRTHQTFIDEYLIVGALIFMTSSIFLSYLFETEPMLGFLYYSKLPSISLLRVSLYY</sequence>
<dbReference type="RefSeq" id="WP_182411520.1">
    <property type="nucleotide sequence ID" value="NZ_CP055153.1"/>
</dbReference>
<proteinExistence type="predicted"/>
<dbReference type="Proteomes" id="UP000514509">
    <property type="component" value="Chromosome"/>
</dbReference>
<dbReference type="KEGG" id="add:HUW48_13875"/>
<dbReference type="AlphaFoldDB" id="A0A7L7L8B8"/>
<feature type="transmembrane region" description="Helical" evidence="1">
    <location>
        <begin position="12"/>
        <end position="32"/>
    </location>
</feature>
<evidence type="ECO:0000256" key="1">
    <source>
        <dbReference type="SAM" id="Phobius"/>
    </source>
</evidence>
<protein>
    <submittedName>
        <fullName evidence="2">Uncharacterized protein</fullName>
    </submittedName>
</protein>
<dbReference type="EMBL" id="CP055153">
    <property type="protein sequence ID" value="QMU29061.1"/>
    <property type="molecule type" value="Genomic_DNA"/>
</dbReference>
<keyword evidence="1" id="KW-0812">Transmembrane</keyword>
<evidence type="ECO:0000313" key="3">
    <source>
        <dbReference type="Proteomes" id="UP000514509"/>
    </source>
</evidence>
<gene>
    <name evidence="2" type="ORF">HUW48_13875</name>
</gene>